<protein>
    <recommendedName>
        <fullName evidence="1">6-hydroxymethylpterin diphosphokinase MptE-like domain-containing protein</fullName>
    </recommendedName>
</protein>
<evidence type="ECO:0000313" key="3">
    <source>
        <dbReference type="Proteomes" id="UP000192472"/>
    </source>
</evidence>
<evidence type="ECO:0000313" key="2">
    <source>
        <dbReference type="EMBL" id="SMD34366.1"/>
    </source>
</evidence>
<proteinExistence type="predicted"/>
<dbReference type="Proteomes" id="UP000192472">
    <property type="component" value="Unassembled WGS sequence"/>
</dbReference>
<dbReference type="Pfam" id="PF01973">
    <property type="entry name" value="MptE-like"/>
    <property type="match status" value="1"/>
</dbReference>
<feature type="domain" description="6-hydroxymethylpterin diphosphokinase MptE-like" evidence="1">
    <location>
        <begin position="51"/>
        <end position="201"/>
    </location>
</feature>
<dbReference type="AlphaFoldDB" id="A0A1W2GDM4"/>
<name>A0A1W2GDM4_REIFA</name>
<reference evidence="2 3" key="1">
    <citation type="submission" date="2017-04" db="EMBL/GenBank/DDBJ databases">
        <authorList>
            <person name="Afonso C.L."/>
            <person name="Miller P.J."/>
            <person name="Scott M.A."/>
            <person name="Spackman E."/>
            <person name="Goraichik I."/>
            <person name="Dimitrov K.M."/>
            <person name="Suarez D.L."/>
            <person name="Swayne D.E."/>
        </authorList>
    </citation>
    <scope>NUCLEOTIDE SEQUENCE [LARGE SCALE GENOMIC DNA]</scope>
    <source>
        <strain evidence="2 3">DSM 26133</strain>
    </source>
</reference>
<dbReference type="InterPro" id="IPR002826">
    <property type="entry name" value="MptE-like"/>
</dbReference>
<dbReference type="OrthoDB" id="344900at2"/>
<organism evidence="2 3">
    <name type="scientific">Reichenbachiella faecimaris</name>
    <dbReference type="NCBI Taxonomy" id="692418"/>
    <lineage>
        <taxon>Bacteria</taxon>
        <taxon>Pseudomonadati</taxon>
        <taxon>Bacteroidota</taxon>
        <taxon>Cytophagia</taxon>
        <taxon>Cytophagales</taxon>
        <taxon>Reichenbachiellaceae</taxon>
        <taxon>Reichenbachiella</taxon>
    </lineage>
</organism>
<dbReference type="EMBL" id="FWYF01000002">
    <property type="protein sequence ID" value="SMD34366.1"/>
    <property type="molecule type" value="Genomic_DNA"/>
</dbReference>
<gene>
    <name evidence="2" type="ORF">SAMN04488029_1969</name>
</gene>
<accession>A0A1W2GDM4</accession>
<evidence type="ECO:0000259" key="1">
    <source>
        <dbReference type="Pfam" id="PF01973"/>
    </source>
</evidence>
<keyword evidence="3" id="KW-1185">Reference proteome</keyword>
<sequence>MKYTSLNLSPFKMPSRLLKSFVTKSMFFDYPGISFKKDGRKIFRHLDGYQTQLETYYNKYEGERCFILGNGPSLKQMDLSPLKDEITMGANGIFQLFEELGFQTNFLFFEDTEQTFIRRKSINRLKGIIKLVGLNNAYYINRSKDSLFFSPRHGFDNDIPKFSHEFPSVAFLGATISYIMLQWAYFLGFSEVYVIGIDHNYGELPKLFPPGKIKITADNIDKVKGLHVSDNYYKIGDVIGVPHVDIQNKAYTRANDEFLNDGRKIYNAGVDSKLEAFEFVDFKSIFKN</sequence>
<dbReference type="Gene3D" id="3.90.1480.10">
    <property type="entry name" value="Alpha-2,3-sialyltransferase"/>
    <property type="match status" value="1"/>
</dbReference>
<dbReference type="STRING" id="692418.SAMN04488029_1969"/>